<dbReference type="RefSeq" id="WP_200788568.1">
    <property type="nucleotide sequence ID" value="NZ_JAEDAO010000001.1"/>
</dbReference>
<sequence length="296" mass="33137">MDALVTLDLDDWSAARSDPRWIAAVEAGRVLVLPRLAFRLDEAERALMRPELLAPGVRNISLDAQGQLKGVAGDEAAQRTVQALVQRFSQHARALVRGLFPAYDAHLRAAPTSLRPAQVETRKQSVRADDRRLHVDAFPSRPNYGERILRVFTNINPQGAPRTWRVGEPFEDMARRYLPRAKPYSPLQAKLLDAVGVTKSLRSEYDHLMLQLHDLLKMDDAYQREAPQQRVDFPAGCSWVCFSDHTLHAAMGGQFMMEQTFHLPVAAQYEPAASPLGILTRLQGRPLQGAPLPSRP</sequence>
<dbReference type="Proteomes" id="UP000617041">
    <property type="component" value="Unassembled WGS sequence"/>
</dbReference>
<proteinExistence type="predicted"/>
<keyword evidence="2" id="KW-1185">Reference proteome</keyword>
<evidence type="ECO:0000313" key="2">
    <source>
        <dbReference type="Proteomes" id="UP000617041"/>
    </source>
</evidence>
<comment type="caution">
    <text evidence="1">The sequence shown here is derived from an EMBL/GenBank/DDBJ whole genome shotgun (WGS) entry which is preliminary data.</text>
</comment>
<gene>
    <name evidence="1" type="ORF">I8E28_13485</name>
</gene>
<protein>
    <submittedName>
        <fullName evidence="1">Kdo hydroxylase family protein</fullName>
    </submittedName>
</protein>
<accession>A0A934Q305</accession>
<reference evidence="1" key="1">
    <citation type="submission" date="2020-12" db="EMBL/GenBank/DDBJ databases">
        <title>Ramlibacter sp. nov., isolated from a freshwater alga, Cryptomonas.</title>
        <authorList>
            <person name="Kim H.M."/>
            <person name="Jeon C.O."/>
        </authorList>
    </citation>
    <scope>NUCLEOTIDE SEQUENCE</scope>
    <source>
        <strain evidence="1">CrO1</strain>
    </source>
</reference>
<name>A0A934Q305_9BURK</name>
<organism evidence="1 2">
    <name type="scientific">Ramlibacter algicola</name>
    <dbReference type="NCBI Taxonomy" id="2795217"/>
    <lineage>
        <taxon>Bacteria</taxon>
        <taxon>Pseudomonadati</taxon>
        <taxon>Pseudomonadota</taxon>
        <taxon>Betaproteobacteria</taxon>
        <taxon>Burkholderiales</taxon>
        <taxon>Comamonadaceae</taxon>
        <taxon>Ramlibacter</taxon>
    </lineage>
</organism>
<dbReference type="AlphaFoldDB" id="A0A934Q305"/>
<dbReference type="Pfam" id="PF11004">
    <property type="entry name" value="Kdo_hydroxy"/>
    <property type="match status" value="1"/>
</dbReference>
<evidence type="ECO:0000313" key="1">
    <source>
        <dbReference type="EMBL" id="MBK0393606.1"/>
    </source>
</evidence>
<dbReference type="EMBL" id="JAEDAO010000001">
    <property type="protein sequence ID" value="MBK0393606.1"/>
    <property type="molecule type" value="Genomic_DNA"/>
</dbReference>
<dbReference type="InterPro" id="IPR021266">
    <property type="entry name" value="Kdo_hydroxlase"/>
</dbReference>